<evidence type="ECO:0000313" key="3">
    <source>
        <dbReference type="Proteomes" id="UP001562354"/>
    </source>
</evidence>
<name>A0ABR3PF23_9PEZI</name>
<feature type="domain" description="FAD-binding PCMH-type" evidence="1">
    <location>
        <begin position="178"/>
        <end position="372"/>
    </location>
</feature>
<evidence type="ECO:0000313" key="2">
    <source>
        <dbReference type="EMBL" id="KAL1304742.1"/>
    </source>
</evidence>
<dbReference type="RefSeq" id="XP_069201016.1">
    <property type="nucleotide sequence ID" value="XM_069343194.1"/>
</dbReference>
<dbReference type="InterPro" id="IPR016167">
    <property type="entry name" value="FAD-bd_PCMH_sub1"/>
</dbReference>
<dbReference type="InterPro" id="IPR016166">
    <property type="entry name" value="FAD-bd_PCMH"/>
</dbReference>
<dbReference type="Proteomes" id="UP001562354">
    <property type="component" value="Unassembled WGS sequence"/>
</dbReference>
<dbReference type="InterPro" id="IPR036318">
    <property type="entry name" value="FAD-bd_PCMH-like_sf"/>
</dbReference>
<dbReference type="EMBL" id="JBFMKM010000008">
    <property type="protein sequence ID" value="KAL1304742.1"/>
    <property type="molecule type" value="Genomic_DNA"/>
</dbReference>
<dbReference type="Gene3D" id="3.30.43.10">
    <property type="entry name" value="Uridine Diphospho-n-acetylenolpyruvylglucosamine Reductase, domain 2"/>
    <property type="match status" value="1"/>
</dbReference>
<dbReference type="PROSITE" id="PS51387">
    <property type="entry name" value="FAD_PCMH"/>
    <property type="match status" value="1"/>
</dbReference>
<dbReference type="InterPro" id="IPR016169">
    <property type="entry name" value="FAD-bd_PCMH_sub2"/>
</dbReference>
<reference evidence="2 3" key="1">
    <citation type="submission" date="2024-07" db="EMBL/GenBank/DDBJ databases">
        <title>Draft sequence of the Neodothiora populina.</title>
        <authorList>
            <person name="Drown D.D."/>
            <person name="Schuette U.S."/>
            <person name="Buechlein A.B."/>
            <person name="Rusch D.R."/>
            <person name="Winton L.W."/>
            <person name="Adams G.A."/>
        </authorList>
    </citation>
    <scope>NUCLEOTIDE SEQUENCE [LARGE SCALE GENOMIC DNA]</scope>
    <source>
        <strain evidence="2 3">CPC 39397</strain>
    </source>
</reference>
<protein>
    <recommendedName>
        <fullName evidence="1">FAD-binding PCMH-type domain-containing protein</fullName>
    </recommendedName>
</protein>
<evidence type="ECO:0000259" key="1">
    <source>
        <dbReference type="PROSITE" id="PS51387"/>
    </source>
</evidence>
<dbReference type="Gene3D" id="3.30.465.10">
    <property type="match status" value="1"/>
</dbReference>
<dbReference type="PANTHER" id="PTHR43762:SF1">
    <property type="entry name" value="D-ARABINONO-1,4-LACTONE OXIDASE"/>
    <property type="match status" value="1"/>
</dbReference>
<organism evidence="2 3">
    <name type="scientific">Neodothiora populina</name>
    <dbReference type="NCBI Taxonomy" id="2781224"/>
    <lineage>
        <taxon>Eukaryota</taxon>
        <taxon>Fungi</taxon>
        <taxon>Dikarya</taxon>
        <taxon>Ascomycota</taxon>
        <taxon>Pezizomycotina</taxon>
        <taxon>Dothideomycetes</taxon>
        <taxon>Dothideomycetidae</taxon>
        <taxon>Dothideales</taxon>
        <taxon>Dothioraceae</taxon>
        <taxon>Neodothiora</taxon>
    </lineage>
</organism>
<sequence length="485" mass="53857">MVLELWSPPPTKLNTNFILGEIVYNINAMSELHPNIDTDMLRALADALRNDRVEAEDALRAFCQIFRDTYSFDYASEQLDPKTQSQVIAFVEGKPAAEIAAHGLETASSFAGHHVFDHHKLAHMGHKGVHSHESAAHKLVDKAKAKLTNSPIVYEDEQESMIMEVYADVPFTNWALNIRMRPIYTFVPTTVLGLQNLVRAYKGQRIRCSGYRHSRAPVFTDDGDILVSLLPLRQVTSLPDPSALIPDAHKPSPSELRTVQLLPSGKDIDRLHVRVGSAVTVEELRQCAVKDEWALPTDISMGEITIGGLNGSISHGSGYSHKTINDEVIDIEYVDVNGVLQVVTDDLELCAAAGCFGLLGIVTHITYEVRRTTYAVMKPRKMPTMLAIPPLDLSEVPEALQLLTTKEQVHEAVLDFEVRAETSEHAEWTWYPYQSSVLVNTWTSGLGREGAVDYIDNVQGFLQWISGWIGGVISSTDFYADIPAR</sequence>
<comment type="caution">
    <text evidence="2">The sequence shown here is derived from an EMBL/GenBank/DDBJ whole genome shotgun (WGS) entry which is preliminary data.</text>
</comment>
<dbReference type="SUPFAM" id="SSF56176">
    <property type="entry name" value="FAD-binding/transporter-associated domain-like"/>
    <property type="match status" value="1"/>
</dbReference>
<dbReference type="GeneID" id="95977385"/>
<proteinExistence type="predicted"/>
<gene>
    <name evidence="2" type="ORF">AAFC00_003685</name>
</gene>
<dbReference type="InterPro" id="IPR010031">
    <property type="entry name" value="FAD_lactone_oxidase-like"/>
</dbReference>
<accession>A0ABR3PF23</accession>
<dbReference type="PANTHER" id="PTHR43762">
    <property type="entry name" value="L-GULONOLACTONE OXIDASE"/>
    <property type="match status" value="1"/>
</dbReference>
<keyword evidence="3" id="KW-1185">Reference proteome</keyword>